<dbReference type="AlphaFoldDB" id="A0A8H3TQD7"/>
<proteinExistence type="predicted"/>
<protein>
    <submittedName>
        <fullName evidence="1">Uncharacterized protein</fullName>
    </submittedName>
</protein>
<evidence type="ECO:0000313" key="2">
    <source>
        <dbReference type="Proteomes" id="UP000620104"/>
    </source>
</evidence>
<keyword evidence="2" id="KW-1185">Reference proteome</keyword>
<gene>
    <name evidence="1" type="ORF">NliqN6_1630</name>
</gene>
<comment type="caution">
    <text evidence="1">The sequence shown here is derived from an EMBL/GenBank/DDBJ whole genome shotgun (WGS) entry which is preliminary data.</text>
</comment>
<accession>A0A8H3TQD7</accession>
<name>A0A8H3TQD7_9TREE</name>
<dbReference type="EMBL" id="BLZA01000011">
    <property type="protein sequence ID" value="GHJ85228.1"/>
    <property type="molecule type" value="Genomic_DNA"/>
</dbReference>
<reference evidence="1" key="1">
    <citation type="submission" date="2020-07" db="EMBL/GenBank/DDBJ databases">
        <title>Draft Genome Sequence of a Deep-Sea Yeast, Naganishia (Cryptococcus) liquefaciens strain N6.</title>
        <authorList>
            <person name="Han Y.W."/>
            <person name="Kajitani R."/>
            <person name="Morimoto H."/>
            <person name="Parhat M."/>
            <person name="Tsubouchi H."/>
            <person name="Bakenova O."/>
            <person name="Ogata M."/>
            <person name="Argunhan B."/>
            <person name="Aoki R."/>
            <person name="Kajiwara S."/>
            <person name="Itoh T."/>
            <person name="Iwasaki H."/>
        </authorList>
    </citation>
    <scope>NUCLEOTIDE SEQUENCE</scope>
    <source>
        <strain evidence="1">N6</strain>
    </source>
</reference>
<sequence>MRDIRPPQRERHFNALAKCRNPGFGVPHRSALGDNTQYLGSPNQCVASKKIGLPLQAVVFRADSDPPDRICACSRGIARERAVDLCK</sequence>
<evidence type="ECO:0000313" key="1">
    <source>
        <dbReference type="EMBL" id="GHJ85228.1"/>
    </source>
</evidence>
<organism evidence="1 2">
    <name type="scientific">Naganishia liquefaciens</name>
    <dbReference type="NCBI Taxonomy" id="104408"/>
    <lineage>
        <taxon>Eukaryota</taxon>
        <taxon>Fungi</taxon>
        <taxon>Dikarya</taxon>
        <taxon>Basidiomycota</taxon>
        <taxon>Agaricomycotina</taxon>
        <taxon>Tremellomycetes</taxon>
        <taxon>Filobasidiales</taxon>
        <taxon>Filobasidiaceae</taxon>
        <taxon>Naganishia</taxon>
    </lineage>
</organism>
<dbReference type="Proteomes" id="UP000620104">
    <property type="component" value="Unassembled WGS sequence"/>
</dbReference>